<evidence type="ECO:0000313" key="2">
    <source>
        <dbReference type="EMBL" id="RDU49656.1"/>
    </source>
</evidence>
<dbReference type="EMBL" id="QREV01000014">
    <property type="protein sequence ID" value="RDU49656.1"/>
    <property type="molecule type" value="Genomic_DNA"/>
</dbReference>
<dbReference type="Proteomes" id="UP000256321">
    <property type="component" value="Unassembled WGS sequence"/>
</dbReference>
<evidence type="ECO:0000313" key="3">
    <source>
        <dbReference type="Proteomes" id="UP000256321"/>
    </source>
</evidence>
<gene>
    <name evidence="2" type="ORF">DWU89_08215</name>
    <name evidence="1" type="ORF">H8784_08025</name>
</gene>
<proteinExistence type="predicted"/>
<organism evidence="2 3">
    <name type="scientific">Parabacteroides acidifaciens</name>
    <dbReference type="NCBI Taxonomy" id="2290935"/>
    <lineage>
        <taxon>Bacteria</taxon>
        <taxon>Pseudomonadati</taxon>
        <taxon>Bacteroidota</taxon>
        <taxon>Bacteroidia</taxon>
        <taxon>Bacteroidales</taxon>
        <taxon>Tannerellaceae</taxon>
        <taxon>Parabacteroides</taxon>
    </lineage>
</organism>
<dbReference type="RefSeq" id="WP_115499159.1">
    <property type="nucleotide sequence ID" value="NZ_JACRTI010000014.1"/>
</dbReference>
<comment type="caution">
    <text evidence="2">The sequence shown here is derived from an EMBL/GenBank/DDBJ whole genome shotgun (WGS) entry which is preliminary data.</text>
</comment>
<evidence type="ECO:0000313" key="4">
    <source>
        <dbReference type="Proteomes" id="UP000629596"/>
    </source>
</evidence>
<name>A0A3D8HFD9_9BACT</name>
<dbReference type="EMBL" id="JACRTI010000014">
    <property type="protein sequence ID" value="MBC8601668.1"/>
    <property type="molecule type" value="Genomic_DNA"/>
</dbReference>
<evidence type="ECO:0000313" key="1">
    <source>
        <dbReference type="EMBL" id="MBC8601668.1"/>
    </source>
</evidence>
<protein>
    <submittedName>
        <fullName evidence="2">Uncharacterized protein</fullName>
    </submittedName>
</protein>
<reference evidence="2 3" key="1">
    <citation type="submission" date="2018-07" db="EMBL/GenBank/DDBJ databases">
        <title>Parabacteroides acidifaciens nov. sp., isolated from human feces.</title>
        <authorList>
            <person name="Wang Y.J."/>
        </authorList>
    </citation>
    <scope>NUCLEOTIDE SEQUENCE [LARGE SCALE GENOMIC DNA]</scope>
    <source>
        <strain evidence="2 3">426-9</strain>
    </source>
</reference>
<dbReference type="Proteomes" id="UP000629596">
    <property type="component" value="Unassembled WGS sequence"/>
</dbReference>
<keyword evidence="4" id="KW-1185">Reference proteome</keyword>
<accession>A0A3D8HFD9</accession>
<reference evidence="1 4" key="2">
    <citation type="submission" date="2020-08" db="EMBL/GenBank/DDBJ databases">
        <title>Genome public.</title>
        <authorList>
            <person name="Liu C."/>
            <person name="Sun Q."/>
        </authorList>
    </citation>
    <scope>NUCLEOTIDE SEQUENCE [LARGE SCALE GENOMIC DNA]</scope>
    <source>
        <strain evidence="1 4">426_9</strain>
    </source>
</reference>
<dbReference type="AlphaFoldDB" id="A0A3D8HFD9"/>
<sequence length="416" mass="47669">MKSYLNNGYFRSVFFFLLFAAGISAVHPLEAQIPERVFKTDYRIDPEKNRELSVEIDNLSFFKDDEYSGAFMKGYTLPGLWLQAKAVYYPLEMLKLEAGVHFLRFWGANRYPNMAYQDIARWKGDQYQKGFHVLPWFRAQVALSDHVDIILGDLYGAANHNLIEPLYSPELNMMADPEMGLQLLYNSRRFDLDMWVNWESFIFREDFHQEAFTVGLSTRFKFNDPESRFHFYAPLQGMVQHRGGEIDTIFSNSVQTLMNGAIGVGGVWNTGHKIFKNVNLELDATGYYQQAGKLWPFDNGYGVYARASADIYDFRVKTSYWKCHKFISLFGSPFYGAVSTSDEGLTFDNPSMLYFGAEYSRVLAKGFSLGIDLDIYAHLPVTLQGAGQDGFKTSTKTSFSAGIYLRVNPSFLIKKF</sequence>